<dbReference type="PANTHER" id="PTHR34219:SF3">
    <property type="entry name" value="BLL7967 PROTEIN"/>
    <property type="match status" value="1"/>
</dbReference>
<evidence type="ECO:0000313" key="3">
    <source>
        <dbReference type="Proteomes" id="UP001597102"/>
    </source>
</evidence>
<feature type="transmembrane region" description="Helical" evidence="1">
    <location>
        <begin position="20"/>
        <end position="53"/>
    </location>
</feature>
<accession>A0ABW3J8B7</accession>
<feature type="transmembrane region" description="Helical" evidence="1">
    <location>
        <begin position="155"/>
        <end position="176"/>
    </location>
</feature>
<protein>
    <submittedName>
        <fullName evidence="2">PepSY-associated TM helix domain-containing protein</fullName>
    </submittedName>
</protein>
<keyword evidence="1" id="KW-1133">Transmembrane helix</keyword>
<feature type="transmembrane region" description="Helical" evidence="1">
    <location>
        <begin position="214"/>
        <end position="238"/>
    </location>
</feature>
<dbReference type="Pfam" id="PF03929">
    <property type="entry name" value="PepSY_TM"/>
    <property type="match status" value="1"/>
</dbReference>
<feature type="transmembrane region" description="Helical" evidence="1">
    <location>
        <begin position="449"/>
        <end position="468"/>
    </location>
</feature>
<evidence type="ECO:0000256" key="1">
    <source>
        <dbReference type="SAM" id="Phobius"/>
    </source>
</evidence>
<sequence>MSKTLKQTAPRKKNWLSPEFVRAMLAGHSALGLAFAALIYIVCLSGTIAVFVMEFQRWEQPEAPLVWEAPSAGVLQRAATSAFDSAKQEAEHPDLSIAWDGSRTPHFTVRVRDHDSGLEREWLADGSGALVEEIDAPWSEFLAHLHINLHIPQSYGLFIVGLTGVALLSSLISGVLSHPRIFRDAFAFRFGGSLRLQDADLHNRLGVWGLPFHIAVSLTGALLGLSVLIIGVLAMAAYEGDSEKAFAEILGPRAGENMEAAPLPDLTALMQRVRDDHPEAAFRSVHVEHAGTAGQMTHLSMGVPGHLSVATPYYFDGSGTLIGDGGLETGSIGQQILGALQSVHFGWFAGMPVKIAYGLLGLALTIVTHTGVTIWLHRKREKGNPAPFWERVWSAVAWSQPLALAIAALVALSGATGFILASYLAATVASLGIGILSEDGRTGGRLLRLLGGLTLLAVAVMHMAKFGVGGGADPMGAIVDAFLLGSGLVLSLSGVRPLARRRVLAAGNNAPARRAMGDR</sequence>
<gene>
    <name evidence="2" type="ORF">ACFQ2F_05195</name>
</gene>
<dbReference type="Proteomes" id="UP001597102">
    <property type="component" value="Unassembled WGS sequence"/>
</dbReference>
<proteinExistence type="predicted"/>
<feature type="transmembrane region" description="Helical" evidence="1">
    <location>
        <begin position="355"/>
        <end position="376"/>
    </location>
</feature>
<dbReference type="PANTHER" id="PTHR34219">
    <property type="entry name" value="IRON-REGULATED INNER MEMBRANE PROTEIN-RELATED"/>
    <property type="match status" value="1"/>
</dbReference>
<dbReference type="InterPro" id="IPR005625">
    <property type="entry name" value="PepSY-ass_TM"/>
</dbReference>
<keyword evidence="1" id="KW-0812">Transmembrane</keyword>
<reference evidence="3" key="1">
    <citation type="journal article" date="2019" name="Int. J. Syst. Evol. Microbiol.">
        <title>The Global Catalogue of Microorganisms (GCM) 10K type strain sequencing project: providing services to taxonomists for standard genome sequencing and annotation.</title>
        <authorList>
            <consortium name="The Broad Institute Genomics Platform"/>
            <consortium name="The Broad Institute Genome Sequencing Center for Infectious Disease"/>
            <person name="Wu L."/>
            <person name="Ma J."/>
        </authorList>
    </citation>
    <scope>NUCLEOTIDE SEQUENCE [LARGE SCALE GENOMIC DNA]</scope>
    <source>
        <strain evidence="3">CCUG 61697</strain>
    </source>
</reference>
<organism evidence="2 3">
    <name type="scientific">Methyloligella solikamskensis</name>
    <dbReference type="NCBI Taxonomy" id="1177756"/>
    <lineage>
        <taxon>Bacteria</taxon>
        <taxon>Pseudomonadati</taxon>
        <taxon>Pseudomonadota</taxon>
        <taxon>Alphaproteobacteria</taxon>
        <taxon>Hyphomicrobiales</taxon>
        <taxon>Hyphomicrobiaceae</taxon>
        <taxon>Methyloligella</taxon>
    </lineage>
</organism>
<evidence type="ECO:0000313" key="2">
    <source>
        <dbReference type="EMBL" id="MFD0986488.1"/>
    </source>
</evidence>
<keyword evidence="3" id="KW-1185">Reference proteome</keyword>
<keyword evidence="1" id="KW-0472">Membrane</keyword>
<feature type="transmembrane region" description="Helical" evidence="1">
    <location>
        <begin position="474"/>
        <end position="495"/>
    </location>
</feature>
<dbReference type="EMBL" id="JBHTJO010000001">
    <property type="protein sequence ID" value="MFD0986488.1"/>
    <property type="molecule type" value="Genomic_DNA"/>
</dbReference>
<dbReference type="RefSeq" id="WP_379086716.1">
    <property type="nucleotide sequence ID" value="NZ_JBHTJO010000001.1"/>
</dbReference>
<comment type="caution">
    <text evidence="2">The sequence shown here is derived from an EMBL/GenBank/DDBJ whole genome shotgun (WGS) entry which is preliminary data.</text>
</comment>
<name>A0ABW3J8B7_9HYPH</name>